<evidence type="ECO:0000259" key="1">
    <source>
        <dbReference type="PROSITE" id="PS51186"/>
    </source>
</evidence>
<reference evidence="2 3" key="1">
    <citation type="submission" date="2013-07" db="EMBL/GenBank/DDBJ databases">
        <title>Comparative Genomic and Metabolomic Analysis of Twelve Strains of Pseudoalteromonas luteoviolacea.</title>
        <authorList>
            <person name="Vynne N.G."/>
            <person name="Mansson M."/>
            <person name="Gram L."/>
        </authorList>
    </citation>
    <scope>NUCLEOTIDE SEQUENCE [LARGE SCALE GENOMIC DNA]</scope>
    <source>
        <strain evidence="2 3">H33</strain>
    </source>
</reference>
<dbReference type="PROSITE" id="PS51186">
    <property type="entry name" value="GNAT"/>
    <property type="match status" value="1"/>
</dbReference>
<sequence length="171" mass="19456">MLNKLVAQTQRCEIRHATPDDADFIIKLLNQKSFIDNIGDKQVRDRKSAQEYIKRSFQMHYQAQSFAPYIVYLKTGQQIGIAGFYQRAYLQGPDLGYAFLDQYTGQGLASEACNSLICMAKNNMRLSDLHAITDISNLKSQKLLLSLGFKLSGEINSQVGKIDRLFTYKFI</sequence>
<comment type="caution">
    <text evidence="2">The sequence shown here is derived from an EMBL/GenBank/DDBJ whole genome shotgun (WGS) entry which is preliminary data.</text>
</comment>
<dbReference type="RefSeq" id="WP_063363662.1">
    <property type="nucleotide sequence ID" value="NZ_AUXZ01000119.1"/>
</dbReference>
<dbReference type="PANTHER" id="PTHR43792:SF1">
    <property type="entry name" value="N-ACETYLTRANSFERASE DOMAIN-CONTAINING PROTEIN"/>
    <property type="match status" value="1"/>
</dbReference>
<dbReference type="Gene3D" id="3.40.630.30">
    <property type="match status" value="1"/>
</dbReference>
<accession>A0A167B706</accession>
<dbReference type="AlphaFoldDB" id="A0A167B706"/>
<dbReference type="OrthoDB" id="9798081at2"/>
<dbReference type="Pfam" id="PF13302">
    <property type="entry name" value="Acetyltransf_3"/>
    <property type="match status" value="1"/>
</dbReference>
<evidence type="ECO:0000313" key="2">
    <source>
        <dbReference type="EMBL" id="KZN46210.1"/>
    </source>
</evidence>
<dbReference type="InterPro" id="IPR016181">
    <property type="entry name" value="Acyl_CoA_acyltransferase"/>
</dbReference>
<dbReference type="InterPro" id="IPR000182">
    <property type="entry name" value="GNAT_dom"/>
</dbReference>
<dbReference type="PANTHER" id="PTHR43792">
    <property type="entry name" value="GNAT FAMILY, PUTATIVE (AFU_ORTHOLOGUE AFUA_3G00765)-RELATED-RELATED"/>
    <property type="match status" value="1"/>
</dbReference>
<dbReference type="PATRIC" id="fig|1365251.3.peg.4487"/>
<name>A0A167B706_9GAMM</name>
<dbReference type="Proteomes" id="UP000076503">
    <property type="component" value="Unassembled WGS sequence"/>
</dbReference>
<evidence type="ECO:0000313" key="3">
    <source>
        <dbReference type="Proteomes" id="UP000076503"/>
    </source>
</evidence>
<organism evidence="2 3">
    <name type="scientific">Pseudoalteromonas luteoviolacea H33</name>
    <dbReference type="NCBI Taxonomy" id="1365251"/>
    <lineage>
        <taxon>Bacteria</taxon>
        <taxon>Pseudomonadati</taxon>
        <taxon>Pseudomonadota</taxon>
        <taxon>Gammaproteobacteria</taxon>
        <taxon>Alteromonadales</taxon>
        <taxon>Pseudoalteromonadaceae</taxon>
        <taxon>Pseudoalteromonas</taxon>
    </lineage>
</organism>
<feature type="domain" description="N-acetyltransferase" evidence="1">
    <location>
        <begin position="12"/>
        <end position="171"/>
    </location>
</feature>
<dbReference type="InterPro" id="IPR051531">
    <property type="entry name" value="N-acetyltransferase"/>
</dbReference>
<protein>
    <recommendedName>
        <fullName evidence="1">N-acetyltransferase domain-containing protein</fullName>
    </recommendedName>
</protein>
<dbReference type="SUPFAM" id="SSF55729">
    <property type="entry name" value="Acyl-CoA N-acyltransferases (Nat)"/>
    <property type="match status" value="1"/>
</dbReference>
<dbReference type="EMBL" id="AUXZ01000119">
    <property type="protein sequence ID" value="KZN46210.1"/>
    <property type="molecule type" value="Genomic_DNA"/>
</dbReference>
<proteinExistence type="predicted"/>
<dbReference type="GO" id="GO:0016747">
    <property type="term" value="F:acyltransferase activity, transferring groups other than amino-acyl groups"/>
    <property type="evidence" value="ECO:0007669"/>
    <property type="project" value="InterPro"/>
</dbReference>
<gene>
    <name evidence="2" type="ORF">N476_03545</name>
</gene>